<evidence type="ECO:0000313" key="2">
    <source>
        <dbReference type="Proteomes" id="UP000270924"/>
    </source>
</evidence>
<evidence type="ECO:0000313" key="1">
    <source>
        <dbReference type="EMBL" id="VDM19020.1"/>
    </source>
</evidence>
<keyword evidence="2" id="KW-1185">Reference proteome</keyword>
<sequence length="71" mass="7742">MVKCVDKNTTIFVRMVTILSRLLKQYGQGGACPGMSEQSDIVIEGAFNGTISVNVFETALSYYSVQLFSAL</sequence>
<organism evidence="1 2">
    <name type="scientific">Wuchereria bancrofti</name>
    <dbReference type="NCBI Taxonomy" id="6293"/>
    <lineage>
        <taxon>Eukaryota</taxon>
        <taxon>Metazoa</taxon>
        <taxon>Ecdysozoa</taxon>
        <taxon>Nematoda</taxon>
        <taxon>Chromadorea</taxon>
        <taxon>Rhabditida</taxon>
        <taxon>Spirurina</taxon>
        <taxon>Spiruromorpha</taxon>
        <taxon>Filarioidea</taxon>
        <taxon>Onchocercidae</taxon>
        <taxon>Wuchereria</taxon>
    </lineage>
</organism>
<gene>
    <name evidence="1" type="ORF">WBA_LOCUS10269</name>
</gene>
<dbReference type="AlphaFoldDB" id="A0A3P7E8I6"/>
<dbReference type="Proteomes" id="UP000270924">
    <property type="component" value="Unassembled WGS sequence"/>
</dbReference>
<dbReference type="EMBL" id="UYWW01012157">
    <property type="protein sequence ID" value="VDM19020.1"/>
    <property type="molecule type" value="Genomic_DNA"/>
</dbReference>
<name>A0A3P7E8I6_WUCBA</name>
<dbReference type="InParanoid" id="A0A3P7E8I6"/>
<accession>A0A3P7E8I6</accession>
<reference evidence="1 2" key="1">
    <citation type="submission" date="2018-11" db="EMBL/GenBank/DDBJ databases">
        <authorList>
            <consortium name="Pathogen Informatics"/>
        </authorList>
    </citation>
    <scope>NUCLEOTIDE SEQUENCE [LARGE SCALE GENOMIC DNA]</scope>
</reference>
<proteinExistence type="predicted"/>
<protein>
    <submittedName>
        <fullName evidence="1">Uncharacterized protein</fullName>
    </submittedName>
</protein>